<sequence length="299" mass="34181">MDINLECIYCTIKKADSLFSKYENDENEKLKFMKEVFKIISISEKGDTAPYLNTRIMRCLNRKLNLGDIYYEIKKEYNNLLISMQKEILRYIYSSQDKLLTALKYAMVGNFIDFGAMDQVNIEKLKKLIIGAKEQVIDVKEYQGFLQGLKDAKQIAYIVDNAGEIVFDKIFIKVINEIYPDMIVNVIVRGKPVLNDATIVDAKEVGLCEIANVVGNGTDIPGTQLDKINSKSKEIIDNADLIIAKGQGNFETLFGCGKNIYYIFLCKCDLFTKRFNIEKFKGIFVNERNVKDMIGCNHN</sequence>
<reference evidence="2 3" key="1">
    <citation type="submission" date="2017-02" db="EMBL/GenBank/DDBJ databases">
        <authorList>
            <person name="Peterson S.W."/>
        </authorList>
    </citation>
    <scope>NUCLEOTIDE SEQUENCE [LARGE SCALE GENOMIC DNA]</scope>
    <source>
        <strain evidence="2 3">DSM 15102</strain>
    </source>
</reference>
<name>A0A1T4NJN8_9FIRM</name>
<dbReference type="Proteomes" id="UP000196365">
    <property type="component" value="Unassembled WGS sequence"/>
</dbReference>
<dbReference type="InterPro" id="IPR014444">
    <property type="entry name" value="PH1575-like"/>
</dbReference>
<dbReference type="Gene3D" id="1.10.285.20">
    <property type="entry name" value="Uncharacterised protein PF01937, DUF89, domain 2"/>
    <property type="match status" value="1"/>
</dbReference>
<dbReference type="PIRSF" id="PIRSF006593">
    <property type="entry name" value="UCP006593"/>
    <property type="match status" value="1"/>
</dbReference>
<dbReference type="Gene3D" id="3.40.50.10880">
    <property type="entry name" value="Uncharacterised protein PF01937, DUF89, domain 3"/>
    <property type="match status" value="1"/>
</dbReference>
<dbReference type="InterPro" id="IPR002791">
    <property type="entry name" value="ARMT1-like_metal-bd"/>
</dbReference>
<feature type="domain" description="Damage-control phosphatase ARMT1-like metal-binding" evidence="1">
    <location>
        <begin position="5"/>
        <end position="276"/>
    </location>
</feature>
<organism evidence="2 3">
    <name type="scientific">Garciella nitratireducens DSM 15102</name>
    <dbReference type="NCBI Taxonomy" id="1121911"/>
    <lineage>
        <taxon>Bacteria</taxon>
        <taxon>Bacillati</taxon>
        <taxon>Bacillota</taxon>
        <taxon>Clostridia</taxon>
        <taxon>Eubacteriales</taxon>
        <taxon>Eubacteriaceae</taxon>
        <taxon>Garciella</taxon>
    </lineage>
</organism>
<evidence type="ECO:0000313" key="2">
    <source>
        <dbReference type="EMBL" id="SJZ79474.1"/>
    </source>
</evidence>
<accession>A0A1T4NJN8</accession>
<dbReference type="InterPro" id="IPR036075">
    <property type="entry name" value="ARMT-1-like_metal-bd_sf"/>
</dbReference>
<dbReference type="Pfam" id="PF01937">
    <property type="entry name" value="ARMT1-like_dom"/>
    <property type="match status" value="1"/>
</dbReference>
<dbReference type="AlphaFoldDB" id="A0A1T4NJN8"/>
<keyword evidence="3" id="KW-1185">Reference proteome</keyword>
<dbReference type="SUPFAM" id="SSF111321">
    <property type="entry name" value="AF1104-like"/>
    <property type="match status" value="1"/>
</dbReference>
<evidence type="ECO:0000313" key="3">
    <source>
        <dbReference type="Proteomes" id="UP000196365"/>
    </source>
</evidence>
<evidence type="ECO:0000259" key="1">
    <source>
        <dbReference type="Pfam" id="PF01937"/>
    </source>
</evidence>
<dbReference type="EMBL" id="FUWV01000011">
    <property type="protein sequence ID" value="SJZ79474.1"/>
    <property type="molecule type" value="Genomic_DNA"/>
</dbReference>
<gene>
    <name evidence="2" type="ORF">SAMN02745973_01716</name>
</gene>
<protein>
    <recommendedName>
        <fullName evidence="1">Damage-control phosphatase ARMT1-like metal-binding domain-containing protein</fullName>
    </recommendedName>
</protein>
<proteinExistence type="predicted"/>